<dbReference type="Proteomes" id="UP001449225">
    <property type="component" value="Unassembled WGS sequence"/>
</dbReference>
<keyword evidence="3" id="KW-0472">Membrane</keyword>
<sequence>MSESAVSYAMDIFINKLIALQPTPAKTRFDEHWPSLCYLNEERDGTTVGWRPTRQLESNDMFIRLSAALEEEVHPDIIDFYSRYWSDPLPASSADGELSLLQAWNEEDLERLRSNLIGHALAKRQQKRPLTFFIACPEPDDDYFISVDNYSGEVWLEKPGKPPIRKLANNLADFINELTPRPITDTE</sequence>
<dbReference type="NCBIfam" id="NF003439">
    <property type="entry name" value="PRK04968.1"/>
    <property type="match status" value="1"/>
</dbReference>
<protein>
    <submittedName>
        <fullName evidence="4">SecY-interacting protein</fullName>
    </submittedName>
</protein>
<dbReference type="EMBL" id="JBBMRA010000004">
    <property type="protein sequence ID" value="MEM5536136.1"/>
    <property type="molecule type" value="Genomic_DNA"/>
</dbReference>
<reference evidence="4 5" key="1">
    <citation type="submission" date="2024-03" db="EMBL/GenBank/DDBJ databases">
        <title>Community enrichment and isolation of bacterial strains for fucoidan degradation.</title>
        <authorList>
            <person name="Sichert A."/>
        </authorList>
    </citation>
    <scope>NUCLEOTIDE SEQUENCE [LARGE SCALE GENOMIC DNA]</scope>
    <source>
        <strain evidence="4 5">AS76</strain>
    </source>
</reference>
<accession>A0ABU9TQY6</accession>
<dbReference type="InterPro" id="IPR009948">
    <property type="entry name" value="Syd"/>
</dbReference>
<dbReference type="CDD" id="cd16323">
    <property type="entry name" value="Syd"/>
    <property type="match status" value="1"/>
</dbReference>
<evidence type="ECO:0000256" key="3">
    <source>
        <dbReference type="ARBA" id="ARBA00023136"/>
    </source>
</evidence>
<evidence type="ECO:0000313" key="4">
    <source>
        <dbReference type="EMBL" id="MEM5536136.1"/>
    </source>
</evidence>
<keyword evidence="1" id="KW-1003">Cell membrane</keyword>
<evidence type="ECO:0000256" key="1">
    <source>
        <dbReference type="ARBA" id="ARBA00022475"/>
    </source>
</evidence>
<evidence type="ECO:0000256" key="2">
    <source>
        <dbReference type="ARBA" id="ARBA00022519"/>
    </source>
</evidence>
<proteinExistence type="predicted"/>
<keyword evidence="5" id="KW-1185">Reference proteome</keyword>
<keyword evidence="2" id="KW-0997">Cell inner membrane</keyword>
<dbReference type="RefSeq" id="WP_067985640.1">
    <property type="nucleotide sequence ID" value="NZ_CAXBCE010000013.1"/>
</dbReference>
<dbReference type="Gene3D" id="3.40.1580.20">
    <property type="entry name" value="Syd protein"/>
    <property type="match status" value="1"/>
</dbReference>
<comment type="caution">
    <text evidence="4">The sequence shown here is derived from an EMBL/GenBank/DDBJ whole genome shotgun (WGS) entry which is preliminary data.</text>
</comment>
<evidence type="ECO:0000313" key="5">
    <source>
        <dbReference type="Proteomes" id="UP001449225"/>
    </source>
</evidence>
<organism evidence="4 5">
    <name type="scientific">Neptuniibacter pectenicola</name>
    <dbReference type="NCBI Taxonomy" id="1806669"/>
    <lineage>
        <taxon>Bacteria</taxon>
        <taxon>Pseudomonadati</taxon>
        <taxon>Pseudomonadota</taxon>
        <taxon>Gammaproteobacteria</taxon>
        <taxon>Oceanospirillales</taxon>
        <taxon>Oceanospirillaceae</taxon>
        <taxon>Neptuniibacter</taxon>
    </lineage>
</organism>
<dbReference type="InterPro" id="IPR038228">
    <property type="entry name" value="Syd_sf"/>
</dbReference>
<gene>
    <name evidence="4" type="primary">syd</name>
    <name evidence="4" type="ORF">WNY58_06995</name>
</gene>
<name>A0ABU9TQY6_9GAMM</name>
<dbReference type="Pfam" id="PF07348">
    <property type="entry name" value="Syd"/>
    <property type="match status" value="1"/>
</dbReference>